<evidence type="ECO:0000313" key="2">
    <source>
        <dbReference type="EMBL" id="ASC69686.1"/>
    </source>
</evidence>
<sequence>MSSLHTLRDRTQISNVCYPRQTRRRSAPLDVLLSNLELTDPLVSRVIDTVLTAIDRCEVTSLYIQGVVVGNAIFLTTNLNADHQIQVTGRGTNWLIGRSKQCAISIPHPEIAPFHTTVGYCPSRGFYLVDVGSHIGTWVNRRRLSHLQRRKLHNGDLLDLGKLRVEFFIDIFDQAVVPLADDTYC</sequence>
<reference evidence="2 3" key="1">
    <citation type="journal article" date="2016" name="Biochim. Biophys. Acta">
        <title>Characterization of red-shifted phycobilisomes isolated from the chlorophyll f-containing cyanobacterium Halomicronema hongdechloris.</title>
        <authorList>
            <person name="Li Y."/>
            <person name="Lin Y."/>
            <person name="Garvey C.J."/>
            <person name="Birch D."/>
            <person name="Corkery R.W."/>
            <person name="Loughlin P.C."/>
            <person name="Scheer H."/>
            <person name="Willows R.D."/>
            <person name="Chen M."/>
        </authorList>
    </citation>
    <scope>NUCLEOTIDE SEQUENCE [LARGE SCALE GENOMIC DNA]</scope>
    <source>
        <strain evidence="2 3">C2206</strain>
    </source>
</reference>
<dbReference type="SUPFAM" id="SSF49879">
    <property type="entry name" value="SMAD/FHA domain"/>
    <property type="match status" value="1"/>
</dbReference>
<dbReference type="Pfam" id="PF00498">
    <property type="entry name" value="FHA"/>
    <property type="match status" value="1"/>
</dbReference>
<dbReference type="Proteomes" id="UP000191901">
    <property type="component" value="Chromosome"/>
</dbReference>
<dbReference type="KEGG" id="hhg:XM38_006150"/>
<gene>
    <name evidence="2" type="ORF">XM38_006150</name>
</gene>
<dbReference type="PROSITE" id="PS50006">
    <property type="entry name" value="FHA_DOMAIN"/>
    <property type="match status" value="1"/>
</dbReference>
<dbReference type="OrthoDB" id="530283at2"/>
<keyword evidence="3" id="KW-1185">Reference proteome</keyword>
<evidence type="ECO:0000313" key="3">
    <source>
        <dbReference type="Proteomes" id="UP000191901"/>
    </source>
</evidence>
<dbReference type="InterPro" id="IPR000253">
    <property type="entry name" value="FHA_dom"/>
</dbReference>
<accession>A0A1Z3HHC0</accession>
<feature type="domain" description="FHA" evidence="1">
    <location>
        <begin position="94"/>
        <end position="144"/>
    </location>
</feature>
<dbReference type="AlphaFoldDB" id="A0A1Z3HHC0"/>
<dbReference type="EMBL" id="CP021983">
    <property type="protein sequence ID" value="ASC69686.1"/>
    <property type="molecule type" value="Genomic_DNA"/>
</dbReference>
<protein>
    <submittedName>
        <fullName evidence="2">Adenylate/guanylate cyclase domain protein</fullName>
    </submittedName>
</protein>
<dbReference type="Gene3D" id="2.60.200.20">
    <property type="match status" value="1"/>
</dbReference>
<organism evidence="2 3">
    <name type="scientific">Halomicronema hongdechloris C2206</name>
    <dbReference type="NCBI Taxonomy" id="1641165"/>
    <lineage>
        <taxon>Bacteria</taxon>
        <taxon>Bacillati</taxon>
        <taxon>Cyanobacteriota</taxon>
        <taxon>Cyanophyceae</taxon>
        <taxon>Nodosilineales</taxon>
        <taxon>Nodosilineaceae</taxon>
        <taxon>Halomicronema</taxon>
    </lineage>
</organism>
<proteinExistence type="predicted"/>
<dbReference type="SMART" id="SM00240">
    <property type="entry name" value="FHA"/>
    <property type="match status" value="1"/>
</dbReference>
<dbReference type="CDD" id="cd00060">
    <property type="entry name" value="FHA"/>
    <property type="match status" value="1"/>
</dbReference>
<evidence type="ECO:0000259" key="1">
    <source>
        <dbReference type="PROSITE" id="PS50006"/>
    </source>
</evidence>
<dbReference type="InterPro" id="IPR008984">
    <property type="entry name" value="SMAD_FHA_dom_sf"/>
</dbReference>
<name>A0A1Z3HHC0_9CYAN</name>